<evidence type="ECO:0000256" key="4">
    <source>
        <dbReference type="ARBA" id="ARBA00022777"/>
    </source>
</evidence>
<evidence type="ECO:0000313" key="9">
    <source>
        <dbReference type="EMBL" id="RAI73681.1"/>
    </source>
</evidence>
<evidence type="ECO:0000256" key="1">
    <source>
        <dbReference type="ARBA" id="ARBA00005715"/>
    </source>
</evidence>
<dbReference type="Pfam" id="PF17042">
    <property type="entry name" value="NBD_C"/>
    <property type="match status" value="1"/>
</dbReference>
<dbReference type="InterPro" id="IPR037051">
    <property type="entry name" value="4-carb_acid_sugar_kinase_N_sf"/>
</dbReference>
<dbReference type="AlphaFoldDB" id="A0A327NED0"/>
<dbReference type="OrthoDB" id="9778478at2"/>
<feature type="domain" description="Four-carbon acid sugar kinase nucleotide binding" evidence="8">
    <location>
        <begin position="267"/>
        <end position="391"/>
    </location>
</feature>
<feature type="domain" description="Four-carbon acid sugar kinase N-terminal" evidence="7">
    <location>
        <begin position="20"/>
        <end position="178"/>
    </location>
</feature>
<reference evidence="9 10" key="1">
    <citation type="submission" date="2018-06" db="EMBL/GenBank/DDBJ databases">
        <title>Spirosoma sp. HMF3257 Genome sequencing and assembly.</title>
        <authorList>
            <person name="Kang H."/>
            <person name="Cha I."/>
            <person name="Kim H."/>
            <person name="Kang J."/>
            <person name="Joh K."/>
        </authorList>
    </citation>
    <scope>NUCLEOTIDE SEQUENCE [LARGE SCALE GENOMIC DNA]</scope>
    <source>
        <strain evidence="9 10">HMF3257</strain>
    </source>
</reference>
<evidence type="ECO:0000259" key="8">
    <source>
        <dbReference type="Pfam" id="PF17042"/>
    </source>
</evidence>
<dbReference type="Gene3D" id="3.40.980.20">
    <property type="entry name" value="Four-carbon acid sugar kinase, nucleotide binding domain"/>
    <property type="match status" value="1"/>
</dbReference>
<name>A0A327NED0_9BACT</name>
<evidence type="ECO:0000256" key="6">
    <source>
        <dbReference type="ARBA" id="ARBA00023277"/>
    </source>
</evidence>
<evidence type="ECO:0000256" key="2">
    <source>
        <dbReference type="ARBA" id="ARBA00022679"/>
    </source>
</evidence>
<evidence type="ECO:0000313" key="10">
    <source>
        <dbReference type="Proteomes" id="UP000249016"/>
    </source>
</evidence>
<proteinExistence type="inferred from homology"/>
<accession>A0A327NED0</accession>
<comment type="caution">
    <text evidence="9">The sequence shown here is derived from an EMBL/GenBank/DDBJ whole genome shotgun (WGS) entry which is preliminary data.</text>
</comment>
<dbReference type="Gene3D" id="3.40.50.10840">
    <property type="entry name" value="Putative sugar-binding, N-terminal domain"/>
    <property type="match status" value="1"/>
</dbReference>
<keyword evidence="6" id="KW-0119">Carbohydrate metabolism</keyword>
<dbReference type="SUPFAM" id="SSF142764">
    <property type="entry name" value="YgbK-like"/>
    <property type="match status" value="1"/>
</dbReference>
<sequence length="401" mass="44105">MSDLLDLSFTHSRFHSLKMIAVIADDLTGAAELAGIGLTYGLIVELAMSVNPQSTPDLLVIATDARSVSEQEAVLEMTEVSKALQAMKPELMYKKIDSVLRGHVIAEVQAQLAVLGLPKALLVPANPALGRTLVNGHYYVHGKLIHQTHFAQDPEFPIKESDVQKRFDTKSEQVMVLAHQADFPERGIIIGEVEKEADLHIWASRLDSQMVVGGGSNFFRAILDALTLEKQLVSATGVVGGHKLYVCGTAFGESISLVKKALNDGHAISYMPNALTSSCKLAMVELEKWVAEIVNYFRQNRQVIIAIDPTFVDNSRSSAIHLRIRMAMAVQEVMKRVRIHELIIEGGSTASAVLRQIGISRLVPVQELAPGVVRSEAIEQQELYITMKPGSYSWPTELWTF</sequence>
<evidence type="ECO:0000256" key="5">
    <source>
        <dbReference type="ARBA" id="ARBA00022840"/>
    </source>
</evidence>
<dbReference type="InterPro" id="IPR010737">
    <property type="entry name" value="4-carb_acid_sugar_kinase_N"/>
</dbReference>
<dbReference type="InterPro" id="IPR031475">
    <property type="entry name" value="NBD_C"/>
</dbReference>
<dbReference type="GO" id="GO:0005524">
    <property type="term" value="F:ATP binding"/>
    <property type="evidence" value="ECO:0007669"/>
    <property type="project" value="UniProtKB-KW"/>
</dbReference>
<gene>
    <name evidence="9" type="ORF">HMF3257_03275</name>
</gene>
<dbReference type="Pfam" id="PF07005">
    <property type="entry name" value="SBD_N"/>
    <property type="match status" value="1"/>
</dbReference>
<evidence type="ECO:0000256" key="3">
    <source>
        <dbReference type="ARBA" id="ARBA00022741"/>
    </source>
</evidence>
<dbReference type="GO" id="GO:0016301">
    <property type="term" value="F:kinase activity"/>
    <property type="evidence" value="ECO:0007669"/>
    <property type="project" value="UniProtKB-KW"/>
</dbReference>
<keyword evidence="2" id="KW-0808">Transferase</keyword>
<comment type="similarity">
    <text evidence="1">Belongs to the four-carbon acid sugar kinase family.</text>
</comment>
<evidence type="ECO:0000259" key="7">
    <source>
        <dbReference type="Pfam" id="PF07005"/>
    </source>
</evidence>
<organism evidence="9 10">
    <name type="scientific">Spirosoma telluris</name>
    <dbReference type="NCBI Taxonomy" id="2183553"/>
    <lineage>
        <taxon>Bacteria</taxon>
        <taxon>Pseudomonadati</taxon>
        <taxon>Bacteroidota</taxon>
        <taxon>Cytophagia</taxon>
        <taxon>Cytophagales</taxon>
        <taxon>Cytophagaceae</taxon>
        <taxon>Spirosoma</taxon>
    </lineage>
</organism>
<protein>
    <recommendedName>
        <fullName evidence="11">Four-carbon acid sugar kinase family protein</fullName>
    </recommendedName>
</protein>
<keyword evidence="5" id="KW-0067">ATP-binding</keyword>
<keyword evidence="4" id="KW-0418">Kinase</keyword>
<evidence type="ECO:0008006" key="11">
    <source>
        <dbReference type="Google" id="ProtNLM"/>
    </source>
</evidence>
<keyword evidence="10" id="KW-1185">Reference proteome</keyword>
<keyword evidence="3" id="KW-0547">Nucleotide-binding</keyword>
<dbReference type="EMBL" id="QLII01000001">
    <property type="protein sequence ID" value="RAI73681.1"/>
    <property type="molecule type" value="Genomic_DNA"/>
</dbReference>
<dbReference type="InterPro" id="IPR042213">
    <property type="entry name" value="NBD_C_sf"/>
</dbReference>
<dbReference type="Proteomes" id="UP000249016">
    <property type="component" value="Unassembled WGS sequence"/>
</dbReference>